<dbReference type="InterPro" id="IPR044653">
    <property type="entry name" value="AZF1/2/3-like"/>
</dbReference>
<evidence type="ECO:0000256" key="6">
    <source>
        <dbReference type="ARBA" id="ARBA00023163"/>
    </source>
</evidence>
<dbReference type="EMBL" id="CACTIH010001861">
    <property type="protein sequence ID" value="CAA2966446.1"/>
    <property type="molecule type" value="Genomic_DNA"/>
</dbReference>
<name>A0A8S0QHL5_OLEEU</name>
<dbReference type="SUPFAM" id="SSF57667">
    <property type="entry name" value="beta-beta-alpha zinc fingers"/>
    <property type="match status" value="1"/>
</dbReference>
<proteinExistence type="predicted"/>
<dbReference type="PANTHER" id="PTHR45988">
    <property type="entry name" value="C2H2 TYPE ZINC FINGER TRANSCRIPTION FACTOR FAMILY-RELATED"/>
    <property type="match status" value="1"/>
</dbReference>
<dbReference type="GO" id="GO:0005634">
    <property type="term" value="C:nucleus"/>
    <property type="evidence" value="ECO:0007669"/>
    <property type="project" value="TreeGrafter"/>
</dbReference>
<keyword evidence="2" id="KW-0677">Repeat</keyword>
<dbReference type="GO" id="GO:0008270">
    <property type="term" value="F:zinc ion binding"/>
    <property type="evidence" value="ECO:0007669"/>
    <property type="project" value="UniProtKB-KW"/>
</dbReference>
<dbReference type="PANTHER" id="PTHR45988:SF92">
    <property type="entry name" value="C2H2 TYPE ZINC FINGER TRANSCRIPTION FACTOR FAMILY-RELATED"/>
    <property type="match status" value="1"/>
</dbReference>
<dbReference type="GO" id="GO:0000976">
    <property type="term" value="F:transcription cis-regulatory region binding"/>
    <property type="evidence" value="ECO:0007669"/>
    <property type="project" value="TreeGrafter"/>
</dbReference>
<dbReference type="AlphaFoldDB" id="A0A8S0QHL5"/>
<evidence type="ECO:0000256" key="2">
    <source>
        <dbReference type="ARBA" id="ARBA00022737"/>
    </source>
</evidence>
<protein>
    <submittedName>
        <fullName evidence="10">Zinc finger ZAT10-like</fullName>
    </submittedName>
</protein>
<dbReference type="InterPro" id="IPR036236">
    <property type="entry name" value="Znf_C2H2_sf"/>
</dbReference>
<evidence type="ECO:0000256" key="5">
    <source>
        <dbReference type="ARBA" id="ARBA00023015"/>
    </source>
</evidence>
<dbReference type="Proteomes" id="UP000594638">
    <property type="component" value="Unassembled WGS sequence"/>
</dbReference>
<keyword evidence="1" id="KW-0479">Metal-binding</keyword>
<feature type="region of interest" description="Disordered" evidence="8">
    <location>
        <begin position="60"/>
        <end position="82"/>
    </location>
</feature>
<feature type="region of interest" description="Disordered" evidence="8">
    <location>
        <begin position="1"/>
        <end position="39"/>
    </location>
</feature>
<feature type="domain" description="C2H2-type" evidence="9">
    <location>
        <begin position="118"/>
        <end position="140"/>
    </location>
</feature>
<evidence type="ECO:0000313" key="11">
    <source>
        <dbReference type="Proteomes" id="UP000594638"/>
    </source>
</evidence>
<evidence type="ECO:0000313" key="10">
    <source>
        <dbReference type="EMBL" id="CAA2966446.1"/>
    </source>
</evidence>
<reference evidence="10 11" key="1">
    <citation type="submission" date="2019-12" db="EMBL/GenBank/DDBJ databases">
        <authorList>
            <person name="Alioto T."/>
            <person name="Alioto T."/>
            <person name="Gomez Garrido J."/>
        </authorList>
    </citation>
    <scope>NUCLEOTIDE SEQUENCE [LARGE SCALE GENOMIC DNA]</scope>
</reference>
<evidence type="ECO:0000256" key="1">
    <source>
        <dbReference type="ARBA" id="ARBA00022723"/>
    </source>
</evidence>
<evidence type="ECO:0000256" key="4">
    <source>
        <dbReference type="ARBA" id="ARBA00022833"/>
    </source>
</evidence>
<keyword evidence="3 7" id="KW-0863">Zinc-finger</keyword>
<keyword evidence="6" id="KW-0804">Transcription</keyword>
<dbReference type="InterPro" id="IPR013087">
    <property type="entry name" value="Znf_C2H2_type"/>
</dbReference>
<sequence>MNSQAVPSAPPMPAALRYEEVDANTTKGKRSKRSGNVANHTDDDEVLAFSLMMLSRGASCTDGATNRPTVETKNDNKPVPITSKHTTAEKIHTDEKKTINLSSSPSTGVVDVQPQNPFKCSVCNKAFPSYQALGGHKASHGIKYSSTTATASKDGHLSPSTSAITASNTTSLKLTVKLHKCTICHKVFPTGQALGGHKRRHYEGVIGGDTCASILRSDLNSKKAVRALLDFNAPLTEDGYVSTSQEFQCVVSQMIKIYLPKIYEDQMDALADKVDTDMKKQYIQILQCLCITNVYSILMPA</sequence>
<dbReference type="GO" id="GO:0003700">
    <property type="term" value="F:DNA-binding transcription factor activity"/>
    <property type="evidence" value="ECO:0007669"/>
    <property type="project" value="InterPro"/>
</dbReference>
<evidence type="ECO:0000256" key="3">
    <source>
        <dbReference type="ARBA" id="ARBA00022771"/>
    </source>
</evidence>
<evidence type="ECO:0000256" key="7">
    <source>
        <dbReference type="PROSITE-ProRule" id="PRU00042"/>
    </source>
</evidence>
<keyword evidence="5" id="KW-0805">Transcription regulation</keyword>
<keyword evidence="4" id="KW-0862">Zinc</keyword>
<evidence type="ECO:0000259" key="9">
    <source>
        <dbReference type="PROSITE" id="PS50157"/>
    </source>
</evidence>
<feature type="domain" description="C2H2-type" evidence="9">
    <location>
        <begin position="179"/>
        <end position="201"/>
    </location>
</feature>
<dbReference type="Gene3D" id="3.30.160.60">
    <property type="entry name" value="Classic Zinc Finger"/>
    <property type="match status" value="1"/>
</dbReference>
<accession>A0A8S0QHL5</accession>
<dbReference type="Pfam" id="PF13912">
    <property type="entry name" value="zf-C2H2_6"/>
    <property type="match status" value="2"/>
</dbReference>
<gene>
    <name evidence="10" type="ORF">OLEA9_A057712</name>
</gene>
<organism evidence="10 11">
    <name type="scientific">Olea europaea subsp. europaea</name>
    <dbReference type="NCBI Taxonomy" id="158383"/>
    <lineage>
        <taxon>Eukaryota</taxon>
        <taxon>Viridiplantae</taxon>
        <taxon>Streptophyta</taxon>
        <taxon>Embryophyta</taxon>
        <taxon>Tracheophyta</taxon>
        <taxon>Spermatophyta</taxon>
        <taxon>Magnoliopsida</taxon>
        <taxon>eudicotyledons</taxon>
        <taxon>Gunneridae</taxon>
        <taxon>Pentapetalae</taxon>
        <taxon>asterids</taxon>
        <taxon>lamiids</taxon>
        <taxon>Lamiales</taxon>
        <taxon>Oleaceae</taxon>
        <taxon>Oleeae</taxon>
        <taxon>Olea</taxon>
    </lineage>
</organism>
<dbReference type="PROSITE" id="PS50157">
    <property type="entry name" value="ZINC_FINGER_C2H2_2"/>
    <property type="match status" value="2"/>
</dbReference>
<evidence type="ECO:0000256" key="8">
    <source>
        <dbReference type="SAM" id="MobiDB-lite"/>
    </source>
</evidence>
<dbReference type="SMART" id="SM00355">
    <property type="entry name" value="ZnF_C2H2"/>
    <property type="match status" value="2"/>
</dbReference>
<comment type="caution">
    <text evidence="10">The sequence shown here is derived from an EMBL/GenBank/DDBJ whole genome shotgun (WGS) entry which is preliminary data.</text>
</comment>
<dbReference type="Gramene" id="OE9A057712T1">
    <property type="protein sequence ID" value="OE9A057712C1"/>
    <property type="gene ID" value="OE9A057712"/>
</dbReference>
<dbReference type="OrthoDB" id="1746508at2759"/>
<keyword evidence="11" id="KW-1185">Reference proteome</keyword>
<dbReference type="PROSITE" id="PS00028">
    <property type="entry name" value="ZINC_FINGER_C2H2_1"/>
    <property type="match status" value="2"/>
</dbReference>